<keyword evidence="1" id="KW-0472">Membrane</keyword>
<feature type="transmembrane region" description="Helical" evidence="1">
    <location>
        <begin position="311"/>
        <end position="333"/>
    </location>
</feature>
<keyword evidence="1" id="KW-0812">Transmembrane</keyword>
<dbReference type="Pfam" id="PF12679">
    <property type="entry name" value="ABC2_membrane_2"/>
    <property type="match status" value="1"/>
</dbReference>
<dbReference type="Proteomes" id="UP001300692">
    <property type="component" value="Unassembled WGS sequence"/>
</dbReference>
<dbReference type="RefSeq" id="WP_264136550.1">
    <property type="nucleotide sequence ID" value="NZ_JAOYOD010000001.1"/>
</dbReference>
<gene>
    <name evidence="2" type="ORF">N7U62_03790</name>
</gene>
<keyword evidence="1" id="KW-1133">Transmembrane helix</keyword>
<feature type="transmembrane region" description="Helical" evidence="1">
    <location>
        <begin position="99"/>
        <end position="119"/>
    </location>
</feature>
<sequence length="341" mass="38151">MSDDTIQVTAPTANPWFGGFRKKKARTTHPFWVMVGKEMADHVRSWRFILLLALLALACVGSLYTALSNLGSSIKAIDAEDAFFFLRLFTVSDGSMPSFMVFISFLGPILGIALGFDAINSEQNRGTLSRVLSQPIHRDYLINSKFVAALIIIGVMLFALGFLVMGIGMLVTGLVPTMEEFMRFFAFMLVSVLYVAFWLNLSLLFSVRFRQAATSALSGLSIWLFFTVFYQLIVQLLVKAVIPTTILTQQRAAQYQYLLQKWMSILPSQLYSDATTTLLMPKVRSLGPLTMEQMYGSIPSPLPLGQSLLVVWPQLTGLIAATLLCFGISYLWFMRREVRAN</sequence>
<dbReference type="PANTHER" id="PTHR43471:SF14">
    <property type="entry name" value="ABC-2 TYPE TRANSPORT SYSTEM PERMEASE PROTEIN"/>
    <property type="match status" value="1"/>
</dbReference>
<evidence type="ECO:0000313" key="2">
    <source>
        <dbReference type="EMBL" id="MCV9385767.1"/>
    </source>
</evidence>
<dbReference type="PANTHER" id="PTHR43471">
    <property type="entry name" value="ABC TRANSPORTER PERMEASE"/>
    <property type="match status" value="1"/>
</dbReference>
<evidence type="ECO:0000256" key="1">
    <source>
        <dbReference type="SAM" id="Phobius"/>
    </source>
</evidence>
<dbReference type="EMBL" id="JAOYOD010000001">
    <property type="protein sequence ID" value="MCV9385767.1"/>
    <property type="molecule type" value="Genomic_DNA"/>
</dbReference>
<organism evidence="2 3">
    <name type="scientific">Reichenbachiella ulvae</name>
    <dbReference type="NCBI Taxonomy" id="2980104"/>
    <lineage>
        <taxon>Bacteria</taxon>
        <taxon>Pseudomonadati</taxon>
        <taxon>Bacteroidota</taxon>
        <taxon>Cytophagia</taxon>
        <taxon>Cytophagales</taxon>
        <taxon>Reichenbachiellaceae</taxon>
        <taxon>Reichenbachiella</taxon>
    </lineage>
</organism>
<protein>
    <submittedName>
        <fullName evidence="2">ABC transporter permease</fullName>
    </submittedName>
</protein>
<keyword evidence="3" id="KW-1185">Reference proteome</keyword>
<feature type="transmembrane region" description="Helical" evidence="1">
    <location>
        <begin position="184"/>
        <end position="205"/>
    </location>
</feature>
<feature type="transmembrane region" description="Helical" evidence="1">
    <location>
        <begin position="140"/>
        <end position="164"/>
    </location>
</feature>
<name>A0ABT3CQ45_9BACT</name>
<comment type="caution">
    <text evidence="2">The sequence shown here is derived from an EMBL/GenBank/DDBJ whole genome shotgun (WGS) entry which is preliminary data.</text>
</comment>
<evidence type="ECO:0000313" key="3">
    <source>
        <dbReference type="Proteomes" id="UP001300692"/>
    </source>
</evidence>
<proteinExistence type="predicted"/>
<accession>A0ABT3CQ45</accession>
<feature type="transmembrane region" description="Helical" evidence="1">
    <location>
        <begin position="48"/>
        <end position="67"/>
    </location>
</feature>
<reference evidence="2 3" key="1">
    <citation type="submission" date="2022-10" db="EMBL/GenBank/DDBJ databases">
        <title>Comparative genomics and taxonomic characterization of three novel marine species of genus Reichenbachiella exhibiting antioxidant and polysaccharide degradation activities.</title>
        <authorList>
            <person name="Muhammad N."/>
            <person name="Lee Y.-J."/>
            <person name="Ko J."/>
            <person name="Kim S.-G."/>
        </authorList>
    </citation>
    <scope>NUCLEOTIDE SEQUENCE [LARGE SCALE GENOMIC DNA]</scope>
    <source>
        <strain evidence="2 3">ABR2-5</strain>
    </source>
</reference>
<feature type="transmembrane region" description="Helical" evidence="1">
    <location>
        <begin position="217"/>
        <end position="238"/>
    </location>
</feature>